<sequence>MYKEVPKYIFFDGVKQFNVLSKYDNWLSSCEFSVYTNSSIKIDDLEIELFSSNTRGLNEFYLENEMLFEELNLHLNFSVEQKENNDWIIYHSKAKFDDYFLAIANDNDKKYITFYSLGGSRFVESISIYGVFICIG</sequence>
<dbReference type="AlphaFoldDB" id="A0A839AP70"/>
<comment type="caution">
    <text evidence="1">The sequence shown here is derived from an EMBL/GenBank/DDBJ whole genome shotgun (WGS) entry which is preliminary data.</text>
</comment>
<dbReference type="RefSeq" id="WP_182124517.1">
    <property type="nucleotide sequence ID" value="NZ_JACGLS010000002.1"/>
</dbReference>
<protein>
    <submittedName>
        <fullName evidence="1">Uncharacterized protein</fullName>
    </submittedName>
</protein>
<accession>A0A839AP70</accession>
<keyword evidence="2" id="KW-1185">Reference proteome</keyword>
<organism evidence="1 2">
    <name type="scientific">Tenacibaculum pelagium</name>
    <dbReference type="NCBI Taxonomy" id="2759527"/>
    <lineage>
        <taxon>Bacteria</taxon>
        <taxon>Pseudomonadati</taxon>
        <taxon>Bacteroidota</taxon>
        <taxon>Flavobacteriia</taxon>
        <taxon>Flavobacteriales</taxon>
        <taxon>Flavobacteriaceae</taxon>
        <taxon>Tenacibaculum</taxon>
    </lineage>
</organism>
<evidence type="ECO:0000313" key="2">
    <source>
        <dbReference type="Proteomes" id="UP000563906"/>
    </source>
</evidence>
<name>A0A839AP70_9FLAO</name>
<dbReference type="EMBL" id="JACGLS010000002">
    <property type="protein sequence ID" value="MBA6156009.1"/>
    <property type="molecule type" value="Genomic_DNA"/>
</dbReference>
<evidence type="ECO:0000313" key="1">
    <source>
        <dbReference type="EMBL" id="MBA6156009.1"/>
    </source>
</evidence>
<dbReference type="Proteomes" id="UP000563906">
    <property type="component" value="Unassembled WGS sequence"/>
</dbReference>
<proteinExistence type="predicted"/>
<gene>
    <name evidence="1" type="ORF">H3Z83_05685</name>
</gene>
<reference evidence="1 2" key="1">
    <citation type="submission" date="2020-07" db="EMBL/GenBank/DDBJ databases">
        <title>Bacterium isolated from marine sediment.</title>
        <authorList>
            <person name="Shang D."/>
            <person name="Du Z.-J."/>
        </authorList>
    </citation>
    <scope>NUCLEOTIDE SEQUENCE [LARGE SCALE GENOMIC DNA]</scope>
    <source>
        <strain evidence="1 2">S7007</strain>
    </source>
</reference>